<evidence type="ECO:0000256" key="2">
    <source>
        <dbReference type="ARBA" id="ARBA00022692"/>
    </source>
</evidence>
<feature type="domain" description="EGF-like" evidence="12">
    <location>
        <begin position="138"/>
        <end position="170"/>
    </location>
</feature>
<evidence type="ECO:0000259" key="12">
    <source>
        <dbReference type="PROSITE" id="PS50026"/>
    </source>
</evidence>
<dbReference type="Pfam" id="PF13639">
    <property type="entry name" value="zf-RING_2"/>
    <property type="match status" value="1"/>
</dbReference>
<feature type="chain" id="PRO_5043549589" description="RING-type domain-containing protein" evidence="11">
    <location>
        <begin position="20"/>
        <end position="451"/>
    </location>
</feature>
<reference evidence="14" key="1">
    <citation type="submission" date="2021-09" db="EMBL/GenBank/DDBJ databases">
        <authorList>
            <consortium name="AG Swart"/>
            <person name="Singh M."/>
            <person name="Singh A."/>
            <person name="Seah K."/>
            <person name="Emmerich C."/>
        </authorList>
    </citation>
    <scope>NUCLEOTIDE SEQUENCE</scope>
    <source>
        <strain evidence="14">ATCC30299</strain>
    </source>
</reference>
<evidence type="ECO:0000256" key="8">
    <source>
        <dbReference type="PROSITE-ProRule" id="PRU00076"/>
    </source>
</evidence>
<keyword evidence="7 10" id="KW-0472">Membrane</keyword>
<keyword evidence="3" id="KW-0479">Metal-binding</keyword>
<keyword evidence="2 10" id="KW-0812">Transmembrane</keyword>
<dbReference type="InterPro" id="IPR000742">
    <property type="entry name" value="EGF"/>
</dbReference>
<dbReference type="SMART" id="SM00184">
    <property type="entry name" value="RING"/>
    <property type="match status" value="1"/>
</dbReference>
<keyword evidence="8" id="KW-0245">EGF-like domain</keyword>
<keyword evidence="15" id="KW-1185">Reference proteome</keyword>
<dbReference type="Pfam" id="PF23106">
    <property type="entry name" value="EGF_Teneurin"/>
    <property type="match status" value="1"/>
</dbReference>
<keyword evidence="4 9" id="KW-0863">Zinc-finger</keyword>
<keyword evidence="11" id="KW-0732">Signal</keyword>
<feature type="transmembrane region" description="Helical" evidence="10">
    <location>
        <begin position="295"/>
        <end position="318"/>
    </location>
</feature>
<dbReference type="PROSITE" id="PS01186">
    <property type="entry name" value="EGF_2"/>
    <property type="match status" value="1"/>
</dbReference>
<comment type="subcellular location">
    <subcellularLocation>
        <location evidence="1">Membrane</location>
    </subcellularLocation>
</comment>
<dbReference type="PROSITE" id="PS00022">
    <property type="entry name" value="EGF_1"/>
    <property type="match status" value="1"/>
</dbReference>
<evidence type="ECO:0000256" key="1">
    <source>
        <dbReference type="ARBA" id="ARBA00004370"/>
    </source>
</evidence>
<evidence type="ECO:0000313" key="15">
    <source>
        <dbReference type="Proteomes" id="UP001162131"/>
    </source>
</evidence>
<evidence type="ECO:0000256" key="10">
    <source>
        <dbReference type="SAM" id="Phobius"/>
    </source>
</evidence>
<evidence type="ECO:0000256" key="4">
    <source>
        <dbReference type="ARBA" id="ARBA00022771"/>
    </source>
</evidence>
<dbReference type="EMBL" id="CAJZBQ010000058">
    <property type="protein sequence ID" value="CAG9334485.1"/>
    <property type="molecule type" value="Genomic_DNA"/>
</dbReference>
<evidence type="ECO:0000256" key="6">
    <source>
        <dbReference type="ARBA" id="ARBA00022989"/>
    </source>
</evidence>
<dbReference type="InterPro" id="IPR001841">
    <property type="entry name" value="Znf_RING"/>
</dbReference>
<dbReference type="PANTHER" id="PTHR46539">
    <property type="entry name" value="E3 UBIQUITIN-PROTEIN LIGASE ATL42"/>
    <property type="match status" value="1"/>
</dbReference>
<evidence type="ECO:0000256" key="3">
    <source>
        <dbReference type="ARBA" id="ARBA00022723"/>
    </source>
</evidence>
<feature type="disulfide bond" evidence="8">
    <location>
        <begin position="142"/>
        <end position="152"/>
    </location>
</feature>
<keyword evidence="6 10" id="KW-1133">Transmembrane helix</keyword>
<keyword evidence="8" id="KW-1015">Disulfide bond</keyword>
<keyword evidence="5" id="KW-0862">Zinc</keyword>
<dbReference type="Gene3D" id="3.30.40.10">
    <property type="entry name" value="Zinc/RING finger domain, C3HC4 (zinc finger)"/>
    <property type="match status" value="1"/>
</dbReference>
<sequence length="451" mass="50943">MVFLFIPILLLLTTNYTLGASIEIGSTQTISQTDKWNYFEINSSGNTQKYLRIWIQITSKPSGALPILAISNAYPTFGDSNTPVKAKYADYESYYSGLNYQSLFLQSADLWDQTWIGVWNDQSSQGVMKYVIGIDASDNILCPKDCSNNGDCISLGKCKCNSGFIGPSCDINAYEITKQSQKIENTQTGQDYAYINLDNISSGNIIFYFIWNNYPGKAILNFDGNTLASLPSNENPNNYLSIPLLKSSLTQKRSIDTSGMGNHLYFLFINNRQDSSYISYDVWYTEDSSSTDQLILIYIIVSSVGFLVLLAAIVLIVWKRYKKERARIVMESPGLASNLINKNYPAIKYQEIKNKKGLDTTCAICFEAFRAVSVVRRLHCKHLFHGTCIEEWFKANRTCCLCKRDCSVPEECELNTSTDELAFEKSGTRPLALRRISINQTHEELTVRDIQ</sequence>
<organism evidence="14 15">
    <name type="scientific">Blepharisma stoltei</name>
    <dbReference type="NCBI Taxonomy" id="1481888"/>
    <lineage>
        <taxon>Eukaryota</taxon>
        <taxon>Sar</taxon>
        <taxon>Alveolata</taxon>
        <taxon>Ciliophora</taxon>
        <taxon>Postciliodesmatophora</taxon>
        <taxon>Heterotrichea</taxon>
        <taxon>Heterotrichida</taxon>
        <taxon>Blepharismidae</taxon>
        <taxon>Blepharisma</taxon>
    </lineage>
</organism>
<protein>
    <recommendedName>
        <fullName evidence="16">RING-type domain-containing protein</fullName>
    </recommendedName>
</protein>
<proteinExistence type="predicted"/>
<dbReference type="SUPFAM" id="SSF57196">
    <property type="entry name" value="EGF/Laminin"/>
    <property type="match status" value="1"/>
</dbReference>
<name>A0AAU9KAL4_9CILI</name>
<dbReference type="PROSITE" id="PS50089">
    <property type="entry name" value="ZF_RING_2"/>
    <property type="match status" value="1"/>
</dbReference>
<feature type="signal peptide" evidence="11">
    <location>
        <begin position="1"/>
        <end position="19"/>
    </location>
</feature>
<dbReference type="InterPro" id="IPR013083">
    <property type="entry name" value="Znf_RING/FYVE/PHD"/>
</dbReference>
<dbReference type="Proteomes" id="UP001162131">
    <property type="component" value="Unassembled WGS sequence"/>
</dbReference>
<dbReference type="Gene3D" id="2.60.120.260">
    <property type="entry name" value="Galactose-binding domain-like"/>
    <property type="match status" value="1"/>
</dbReference>
<feature type="disulfide bond" evidence="8">
    <location>
        <begin position="160"/>
        <end position="169"/>
    </location>
</feature>
<dbReference type="GO" id="GO:0016020">
    <property type="term" value="C:membrane"/>
    <property type="evidence" value="ECO:0007669"/>
    <property type="project" value="UniProtKB-SubCell"/>
</dbReference>
<dbReference type="PROSITE" id="PS50026">
    <property type="entry name" value="EGF_3"/>
    <property type="match status" value="1"/>
</dbReference>
<dbReference type="AlphaFoldDB" id="A0AAU9KAL4"/>
<dbReference type="PANTHER" id="PTHR46539:SF1">
    <property type="entry name" value="E3 UBIQUITIN-PROTEIN LIGASE ATL42"/>
    <property type="match status" value="1"/>
</dbReference>
<comment type="caution">
    <text evidence="8">Lacks conserved residue(s) required for the propagation of feature annotation.</text>
</comment>
<evidence type="ECO:0008006" key="16">
    <source>
        <dbReference type="Google" id="ProtNLM"/>
    </source>
</evidence>
<evidence type="ECO:0000256" key="5">
    <source>
        <dbReference type="ARBA" id="ARBA00022833"/>
    </source>
</evidence>
<evidence type="ECO:0000256" key="11">
    <source>
        <dbReference type="SAM" id="SignalP"/>
    </source>
</evidence>
<evidence type="ECO:0000259" key="13">
    <source>
        <dbReference type="PROSITE" id="PS50089"/>
    </source>
</evidence>
<dbReference type="GO" id="GO:0008270">
    <property type="term" value="F:zinc ion binding"/>
    <property type="evidence" value="ECO:0007669"/>
    <property type="project" value="UniProtKB-KW"/>
</dbReference>
<dbReference type="SMART" id="SM00181">
    <property type="entry name" value="EGF"/>
    <property type="match status" value="1"/>
</dbReference>
<evidence type="ECO:0000256" key="7">
    <source>
        <dbReference type="ARBA" id="ARBA00023136"/>
    </source>
</evidence>
<gene>
    <name evidence="14" type="ORF">BSTOLATCC_MIC61100</name>
</gene>
<comment type="caution">
    <text evidence="14">The sequence shown here is derived from an EMBL/GenBank/DDBJ whole genome shotgun (WGS) entry which is preliminary data.</text>
</comment>
<accession>A0AAU9KAL4</accession>
<dbReference type="SUPFAM" id="SSF57850">
    <property type="entry name" value="RING/U-box"/>
    <property type="match status" value="1"/>
</dbReference>
<feature type="domain" description="RING-type" evidence="13">
    <location>
        <begin position="362"/>
        <end position="403"/>
    </location>
</feature>
<evidence type="ECO:0000256" key="9">
    <source>
        <dbReference type="PROSITE-ProRule" id="PRU00175"/>
    </source>
</evidence>
<evidence type="ECO:0000313" key="14">
    <source>
        <dbReference type="EMBL" id="CAG9334485.1"/>
    </source>
</evidence>